<dbReference type="InterPro" id="IPR051091">
    <property type="entry name" value="O-Glucosyltr/Glycosyltrsf_90"/>
</dbReference>
<keyword evidence="1" id="KW-1133">Transmembrane helix</keyword>
<dbReference type="AlphaFoldDB" id="A0ABD3KJ97"/>
<sequence length="507" mass="59331">MEDGQSAECCDGTKTRPPPVKRAWASATVLMLSIVFILSGFFVSWIDISTLTGPFIFKTRTAESPRNSTRNVAYPLVCTNDTELLTCPTNYPATHRIENIYTEVCPEYFRWIHEDLRPWKAAGITREMLENSKEHAQFRLVILKGKTYVEKYKSAFQTRDVFTIWGILQLLRLYPGKVPDLELMFNCDDKPMILKQEYQGSKAEEIPPLFHYCGHNTTFDVPFPDWSFWGWPEVNIKPWEDILSAIKGKAEPIKWKDREPYAFWKGNYGLAETRRDLFRCNDRSRTDWKARVYAQDWRREVADGFKHSKLEDQCTHRYKIYIEGIGWSVSEKYILACDSTTLLIKPEFYDYFIRGMMPMEHYWPIRPNNKCRDIKFAVEWGNNHTEEAQRIGDRGTKFVEESLKLKFVYDYMFHLLSEYAKLLKFEVKVPPGATELCSELMACPADGLVRTFMVESMVKSPSDALPCSLPPPYDAVEFKALMERKESVTRQVEMLEAEFWKNLEKQF</sequence>
<dbReference type="InterPro" id="IPR006598">
    <property type="entry name" value="CAP10"/>
</dbReference>
<dbReference type="Proteomes" id="UP001634007">
    <property type="component" value="Unassembled WGS sequence"/>
</dbReference>
<protein>
    <recommendedName>
        <fullName evidence="2">Glycosyl transferase CAP10 domain-containing protein</fullName>
    </recommendedName>
</protein>
<dbReference type="EMBL" id="JBJKBG010000005">
    <property type="protein sequence ID" value="KAL3737677.1"/>
    <property type="molecule type" value="Genomic_DNA"/>
</dbReference>
<dbReference type="PANTHER" id="PTHR12203">
    <property type="entry name" value="KDEL LYS-ASP-GLU-LEU CONTAINING - RELATED"/>
    <property type="match status" value="1"/>
</dbReference>
<accession>A0ABD3KJ97</accession>
<evidence type="ECO:0000256" key="1">
    <source>
        <dbReference type="SAM" id="Phobius"/>
    </source>
</evidence>
<dbReference type="PANTHER" id="PTHR12203:SF99">
    <property type="entry name" value="OS04G0534100 PROTEIN"/>
    <property type="match status" value="1"/>
</dbReference>
<name>A0ABD3KJ97_EUCGL</name>
<dbReference type="SMART" id="SM00672">
    <property type="entry name" value="CAP10"/>
    <property type="match status" value="1"/>
</dbReference>
<keyword evidence="1" id="KW-0472">Membrane</keyword>
<evidence type="ECO:0000259" key="2">
    <source>
        <dbReference type="SMART" id="SM00672"/>
    </source>
</evidence>
<feature type="transmembrane region" description="Helical" evidence="1">
    <location>
        <begin position="23"/>
        <end position="46"/>
    </location>
</feature>
<organism evidence="3 4">
    <name type="scientific">Eucalyptus globulus</name>
    <name type="common">Tasmanian blue gum</name>
    <dbReference type="NCBI Taxonomy" id="34317"/>
    <lineage>
        <taxon>Eukaryota</taxon>
        <taxon>Viridiplantae</taxon>
        <taxon>Streptophyta</taxon>
        <taxon>Embryophyta</taxon>
        <taxon>Tracheophyta</taxon>
        <taxon>Spermatophyta</taxon>
        <taxon>Magnoliopsida</taxon>
        <taxon>eudicotyledons</taxon>
        <taxon>Gunneridae</taxon>
        <taxon>Pentapetalae</taxon>
        <taxon>rosids</taxon>
        <taxon>malvids</taxon>
        <taxon>Myrtales</taxon>
        <taxon>Myrtaceae</taxon>
        <taxon>Myrtoideae</taxon>
        <taxon>Eucalypteae</taxon>
        <taxon>Eucalyptus</taxon>
    </lineage>
</organism>
<dbReference type="Pfam" id="PF05686">
    <property type="entry name" value="Glyco_transf_90"/>
    <property type="match status" value="1"/>
</dbReference>
<reference evidence="3 4" key="1">
    <citation type="submission" date="2024-11" db="EMBL/GenBank/DDBJ databases">
        <title>Chromosome-level genome assembly of Eucalyptus globulus Labill. provides insights into its genome evolution.</title>
        <authorList>
            <person name="Li X."/>
        </authorList>
    </citation>
    <scope>NUCLEOTIDE SEQUENCE [LARGE SCALE GENOMIC DNA]</scope>
    <source>
        <strain evidence="3">CL2024</strain>
        <tissue evidence="3">Fresh tender leaves</tissue>
    </source>
</reference>
<evidence type="ECO:0000313" key="3">
    <source>
        <dbReference type="EMBL" id="KAL3737677.1"/>
    </source>
</evidence>
<keyword evidence="1" id="KW-0812">Transmembrane</keyword>
<proteinExistence type="predicted"/>
<evidence type="ECO:0000313" key="4">
    <source>
        <dbReference type="Proteomes" id="UP001634007"/>
    </source>
</evidence>
<keyword evidence="4" id="KW-1185">Reference proteome</keyword>
<feature type="domain" description="Glycosyl transferase CAP10" evidence="2">
    <location>
        <begin position="177"/>
        <end position="426"/>
    </location>
</feature>
<gene>
    <name evidence="3" type="ORF">ACJRO7_019246</name>
</gene>
<comment type="caution">
    <text evidence="3">The sequence shown here is derived from an EMBL/GenBank/DDBJ whole genome shotgun (WGS) entry which is preliminary data.</text>
</comment>